<dbReference type="Proteomes" id="UP000075398">
    <property type="component" value="Unassembled WGS sequence"/>
</dbReference>
<dbReference type="AlphaFoldDB" id="A0A150J630"/>
<sequence>MKTLLMQMICDSNGKASPRRMCGIVIILLWLVLCITIIVYDIFTHVELSHTTLNVLDNMGWVGFGLLGISVVEFFKKKSQNE</sequence>
<feature type="transmembrane region" description="Helical" evidence="1">
    <location>
        <begin position="21"/>
        <end position="43"/>
    </location>
</feature>
<keyword evidence="1" id="KW-0472">Membrane</keyword>
<dbReference type="EMBL" id="LNGC01000019">
    <property type="protein sequence ID" value="KYC52661.1"/>
    <property type="molecule type" value="Genomic_DNA"/>
</dbReference>
<evidence type="ECO:0000256" key="1">
    <source>
        <dbReference type="SAM" id="Phobius"/>
    </source>
</evidence>
<organism evidence="2 3">
    <name type="scientific">Candidatus Methanofastidiosum methylothiophilum</name>
    <dbReference type="NCBI Taxonomy" id="1705564"/>
    <lineage>
        <taxon>Archaea</taxon>
        <taxon>Methanobacteriati</taxon>
        <taxon>Methanobacteriota</taxon>
        <taxon>Stenosarchaea group</taxon>
        <taxon>Candidatus Methanofastidiosia</taxon>
        <taxon>Candidatus Methanofastidiosales</taxon>
        <taxon>Candidatus Methanofastidiosaceae</taxon>
        <taxon>Candidatus Methanofastidiosum</taxon>
    </lineage>
</organism>
<reference evidence="2 3" key="1">
    <citation type="journal article" date="2016" name="ISME J.">
        <title>Chasing the elusive Euryarchaeota class WSA2: genomes reveal a uniquely fastidious methyl-reducing methanogen.</title>
        <authorList>
            <person name="Nobu M.K."/>
            <person name="Narihiro T."/>
            <person name="Kuroda K."/>
            <person name="Mei R."/>
            <person name="Liu W.T."/>
        </authorList>
    </citation>
    <scope>NUCLEOTIDE SEQUENCE [LARGE SCALE GENOMIC DNA]</scope>
    <source>
        <strain evidence="2">U1lsi0528_Bin055</strain>
    </source>
</reference>
<protein>
    <submittedName>
        <fullName evidence="2">Uncharacterized protein</fullName>
    </submittedName>
</protein>
<gene>
    <name evidence="2" type="ORF">AMQ22_00711</name>
</gene>
<evidence type="ECO:0000313" key="3">
    <source>
        <dbReference type="Proteomes" id="UP000075398"/>
    </source>
</evidence>
<keyword evidence="1" id="KW-1133">Transmembrane helix</keyword>
<evidence type="ECO:0000313" key="2">
    <source>
        <dbReference type="EMBL" id="KYC52661.1"/>
    </source>
</evidence>
<name>A0A150J630_9EURY</name>
<accession>A0A150J630</accession>
<keyword evidence="1" id="KW-0812">Transmembrane</keyword>
<comment type="caution">
    <text evidence="2">The sequence shown here is derived from an EMBL/GenBank/DDBJ whole genome shotgun (WGS) entry which is preliminary data.</text>
</comment>
<feature type="transmembrane region" description="Helical" evidence="1">
    <location>
        <begin position="55"/>
        <end position="75"/>
    </location>
</feature>
<proteinExistence type="predicted"/>